<proteinExistence type="predicted"/>
<keyword evidence="1" id="KW-0472">Membrane</keyword>
<dbReference type="AlphaFoldDB" id="A0A0B2VZR5"/>
<evidence type="ECO:0000313" key="3">
    <source>
        <dbReference type="Proteomes" id="UP000031036"/>
    </source>
</evidence>
<keyword evidence="1" id="KW-0812">Transmembrane</keyword>
<sequence length="153" mass="18385">MMQQFWKYKRTNEIYLYHRRKQLNFSLYLDHISHFAFPSIYSPLFFSFSLLSWFRFTVIHRSFPISVPVFRSFHIALRRSANSFRNTRCRSALYLVELLFASYRARFFDGIGESNRTRASIGRVCRHERSSLSSWLCVICDSYEEALFSSLWS</sequence>
<name>A0A0B2VZR5_TOXCA</name>
<protein>
    <submittedName>
        <fullName evidence="2">Uncharacterized protein</fullName>
    </submittedName>
</protein>
<comment type="caution">
    <text evidence="2">The sequence shown here is derived from an EMBL/GenBank/DDBJ whole genome shotgun (WGS) entry which is preliminary data.</text>
</comment>
<keyword evidence="1" id="KW-1133">Transmembrane helix</keyword>
<gene>
    <name evidence="2" type="ORF">Tcan_00540</name>
</gene>
<feature type="non-terminal residue" evidence="2">
    <location>
        <position position="153"/>
    </location>
</feature>
<accession>A0A0B2VZR5</accession>
<dbReference type="EMBL" id="JPKZ01000517">
    <property type="protein sequence ID" value="KHN86822.1"/>
    <property type="molecule type" value="Genomic_DNA"/>
</dbReference>
<keyword evidence="3" id="KW-1185">Reference proteome</keyword>
<organism evidence="2 3">
    <name type="scientific">Toxocara canis</name>
    <name type="common">Canine roundworm</name>
    <dbReference type="NCBI Taxonomy" id="6265"/>
    <lineage>
        <taxon>Eukaryota</taxon>
        <taxon>Metazoa</taxon>
        <taxon>Ecdysozoa</taxon>
        <taxon>Nematoda</taxon>
        <taxon>Chromadorea</taxon>
        <taxon>Rhabditida</taxon>
        <taxon>Spirurina</taxon>
        <taxon>Ascaridomorpha</taxon>
        <taxon>Ascaridoidea</taxon>
        <taxon>Toxocaridae</taxon>
        <taxon>Toxocara</taxon>
    </lineage>
</organism>
<reference evidence="2 3" key="1">
    <citation type="submission" date="2014-11" db="EMBL/GenBank/DDBJ databases">
        <title>Genetic blueprint of the zoonotic pathogen Toxocara canis.</title>
        <authorList>
            <person name="Zhu X.-Q."/>
            <person name="Korhonen P.K."/>
            <person name="Cai H."/>
            <person name="Young N.D."/>
            <person name="Nejsum P."/>
            <person name="von Samson-Himmelstjerna G."/>
            <person name="Boag P.R."/>
            <person name="Tan P."/>
            <person name="Li Q."/>
            <person name="Min J."/>
            <person name="Yang Y."/>
            <person name="Wang X."/>
            <person name="Fang X."/>
            <person name="Hall R.S."/>
            <person name="Hofmann A."/>
            <person name="Sternberg P.W."/>
            <person name="Jex A.R."/>
            <person name="Gasser R.B."/>
        </authorList>
    </citation>
    <scope>NUCLEOTIDE SEQUENCE [LARGE SCALE GENOMIC DNA]</scope>
    <source>
        <strain evidence="2">PN_DK_2014</strain>
    </source>
</reference>
<evidence type="ECO:0000313" key="2">
    <source>
        <dbReference type="EMBL" id="KHN86822.1"/>
    </source>
</evidence>
<dbReference type="Proteomes" id="UP000031036">
    <property type="component" value="Unassembled WGS sequence"/>
</dbReference>
<evidence type="ECO:0000256" key="1">
    <source>
        <dbReference type="SAM" id="Phobius"/>
    </source>
</evidence>
<feature type="transmembrane region" description="Helical" evidence="1">
    <location>
        <begin position="35"/>
        <end position="54"/>
    </location>
</feature>